<accession>A0ABY7BZU8</accession>
<name>A0ABY7BZU8_9HYPH</name>
<keyword evidence="2" id="KW-1185">Reference proteome</keyword>
<proteinExistence type="predicted"/>
<evidence type="ECO:0000313" key="2">
    <source>
        <dbReference type="Proteomes" id="UP001164020"/>
    </source>
</evidence>
<evidence type="ECO:0000313" key="1">
    <source>
        <dbReference type="EMBL" id="WAP69382.1"/>
    </source>
</evidence>
<dbReference type="Proteomes" id="UP001164020">
    <property type="component" value="Chromosome"/>
</dbReference>
<dbReference type="RefSeq" id="WP_268881822.1">
    <property type="nucleotide sequence ID" value="NZ_CP114029.1"/>
</dbReference>
<reference evidence="1" key="1">
    <citation type="submission" date="2022-12" db="EMBL/GenBank/DDBJ databases">
        <title>Jiella pelagia sp. nov., isolated from phosphonate enriched culture of Northwest Pacific surface seawater.</title>
        <authorList>
            <person name="Shin D.Y."/>
            <person name="Hwang C.Y."/>
        </authorList>
    </citation>
    <scope>NUCLEOTIDE SEQUENCE</scope>
    <source>
        <strain evidence="1">HL-NP1</strain>
    </source>
</reference>
<gene>
    <name evidence="1" type="ORF">OH818_03605</name>
</gene>
<protein>
    <submittedName>
        <fullName evidence="1">Uncharacterized protein</fullName>
    </submittedName>
</protein>
<organism evidence="1 2">
    <name type="scientific">Jiella pelagia</name>
    <dbReference type="NCBI Taxonomy" id="2986949"/>
    <lineage>
        <taxon>Bacteria</taxon>
        <taxon>Pseudomonadati</taxon>
        <taxon>Pseudomonadota</taxon>
        <taxon>Alphaproteobacteria</taxon>
        <taxon>Hyphomicrobiales</taxon>
        <taxon>Aurantimonadaceae</taxon>
        <taxon>Jiella</taxon>
    </lineage>
</organism>
<sequence length="43" mass="4653">MNRGHTVALNHNLGQRVLYLLGGAAAQRAQCRLVVRESCSASM</sequence>
<dbReference type="EMBL" id="CP114029">
    <property type="protein sequence ID" value="WAP69382.1"/>
    <property type="molecule type" value="Genomic_DNA"/>
</dbReference>